<evidence type="ECO:0000256" key="1">
    <source>
        <dbReference type="SAM" id="Phobius"/>
    </source>
</evidence>
<protein>
    <submittedName>
        <fullName evidence="2">ABC transporter permease</fullName>
    </submittedName>
</protein>
<feature type="transmembrane region" description="Helical" evidence="1">
    <location>
        <begin position="183"/>
        <end position="209"/>
    </location>
</feature>
<comment type="caution">
    <text evidence="2">The sequence shown here is derived from an EMBL/GenBank/DDBJ whole genome shotgun (WGS) entry which is preliminary data.</text>
</comment>
<gene>
    <name evidence="2" type="ORF">NWE73_01530</name>
</gene>
<keyword evidence="3" id="KW-1185">Reference proteome</keyword>
<dbReference type="Proteomes" id="UP001152321">
    <property type="component" value="Unassembled WGS sequence"/>
</dbReference>
<evidence type="ECO:0000313" key="3">
    <source>
        <dbReference type="Proteomes" id="UP001152321"/>
    </source>
</evidence>
<feature type="transmembrane region" description="Helical" evidence="1">
    <location>
        <begin position="139"/>
        <end position="163"/>
    </location>
</feature>
<proteinExistence type="predicted"/>
<organism evidence="2 3">
    <name type="scientific">Bdellovibrio svalbardensis</name>
    <dbReference type="NCBI Taxonomy" id="2972972"/>
    <lineage>
        <taxon>Bacteria</taxon>
        <taxon>Pseudomonadati</taxon>
        <taxon>Bdellovibrionota</taxon>
        <taxon>Bdellovibrionia</taxon>
        <taxon>Bdellovibrionales</taxon>
        <taxon>Pseudobdellovibrionaceae</taxon>
        <taxon>Bdellovibrio</taxon>
    </lineage>
</organism>
<dbReference type="RefSeq" id="WP_277576503.1">
    <property type="nucleotide sequence ID" value="NZ_JANRMI010000001.1"/>
</dbReference>
<keyword evidence="1" id="KW-0812">Transmembrane</keyword>
<keyword evidence="1" id="KW-1133">Transmembrane helix</keyword>
<evidence type="ECO:0000313" key="2">
    <source>
        <dbReference type="EMBL" id="MDG0815025.1"/>
    </source>
</evidence>
<keyword evidence="1" id="KW-0472">Membrane</keyword>
<dbReference type="Pfam" id="PF02405">
    <property type="entry name" value="MlaE"/>
    <property type="match status" value="1"/>
</dbReference>
<sequence length="259" mass="27857">MSYFITVLDELGGTLLFFNKIISTLFKKAPKSHDVFEQIWKVTADSFLTTAMAGFFVGAIMSVQFAMLMKEFGALGYLGGLATSATFREVGPLLIAFMLSGKVGAFTSAELGTMRVTEQIDAVRCLGADPMQEIIAPRFIGIIIASFFLLGAGLIMSVFGGMLLGDLFGGVNFEEYLRHIPTIVSPISILSGLVKCFAFAVVLATVCTFKGYSTTGGAKGVGRAVVSTAVTTMICIVVMDWFTSFLGEIFLQIIRGYRS</sequence>
<feature type="transmembrane region" description="Helical" evidence="1">
    <location>
        <begin position="47"/>
        <end position="68"/>
    </location>
</feature>
<dbReference type="PANTHER" id="PTHR30188:SF4">
    <property type="entry name" value="PROTEIN TRIGALACTOSYLDIACYLGLYCEROL 1, CHLOROPLASTIC"/>
    <property type="match status" value="1"/>
</dbReference>
<reference evidence="2" key="1">
    <citation type="submission" date="2022-08" db="EMBL/GenBank/DDBJ databases">
        <title>Novel Bdellovibrio Species Isolated from Svalbard: Designation Bdellovibrio svalbardensis.</title>
        <authorList>
            <person name="Mitchell R.J."/>
            <person name="Choi S.Y."/>
        </authorList>
    </citation>
    <scope>NUCLEOTIDE SEQUENCE</scope>
    <source>
        <strain evidence="2">PAP01</strain>
    </source>
</reference>
<dbReference type="EMBL" id="JANRMI010000001">
    <property type="protein sequence ID" value="MDG0815025.1"/>
    <property type="molecule type" value="Genomic_DNA"/>
</dbReference>
<accession>A0ABT6DDW2</accession>
<feature type="transmembrane region" description="Helical" evidence="1">
    <location>
        <begin position="221"/>
        <end position="242"/>
    </location>
</feature>
<name>A0ABT6DDW2_9BACT</name>
<dbReference type="InterPro" id="IPR030802">
    <property type="entry name" value="Permease_MalE"/>
</dbReference>
<dbReference type="PANTHER" id="PTHR30188">
    <property type="entry name" value="ABC TRANSPORTER PERMEASE PROTEIN-RELATED"/>
    <property type="match status" value="1"/>
</dbReference>